<dbReference type="SUPFAM" id="SSF56214">
    <property type="entry name" value="4'-phosphopantetheinyl transferase"/>
    <property type="match status" value="2"/>
</dbReference>
<comment type="catalytic activity">
    <reaction evidence="8">
        <text>apo-[ACP] + acetyl-CoA = acetyl-[ACP] + adenosine 3',5'-bisphosphate + H(+)</text>
        <dbReference type="Rhea" id="RHEA:46564"/>
        <dbReference type="Rhea" id="RHEA-COMP:9621"/>
        <dbReference type="Rhea" id="RHEA-COMP:9690"/>
        <dbReference type="ChEBI" id="CHEBI:15378"/>
        <dbReference type="ChEBI" id="CHEBI:29999"/>
        <dbReference type="ChEBI" id="CHEBI:57288"/>
        <dbReference type="ChEBI" id="CHEBI:58343"/>
        <dbReference type="ChEBI" id="CHEBI:78446"/>
    </reaction>
    <physiologicalReaction direction="left-to-right" evidence="8">
        <dbReference type="Rhea" id="RHEA:46565"/>
    </physiologicalReaction>
</comment>
<dbReference type="Pfam" id="PF22624">
    <property type="entry name" value="AASDHPPT_N"/>
    <property type="match status" value="1"/>
</dbReference>
<feature type="domain" description="4'-phosphopantetheinyl transferase N-terminal" evidence="10">
    <location>
        <begin position="13"/>
        <end position="108"/>
    </location>
</feature>
<evidence type="ECO:0000256" key="7">
    <source>
        <dbReference type="ARBA" id="ARBA00048641"/>
    </source>
</evidence>
<sequence length="284" mass="32709">MTRSVRWAFNVRAWKPTREQWLYALQCVQPEEKERISKFVFTKDAKASMVGRLLLRKCISELNGLRYDDLRLGRDESNRPVVTHPEMRDRSFDFNVSHQGDFAVLAADEYPNVGVDVMKTEYSGGKTVREFFAVMQRQFTPSEWNFIEQAGTESDLFRRFYRLWCLKESYVKAIGSGLSINLQRLDFNCLTTEVEEGTITKDTQLYFDGQLLADWIFEETLLDPDHCVCTALNVSPIVGSKAISPVDKLFTMLSFDELTRGSHPVGSSDDCDWTLFAEKSEFPL</sequence>
<evidence type="ECO:0000256" key="4">
    <source>
        <dbReference type="ARBA" id="ARBA00022679"/>
    </source>
</evidence>
<name>G3MPR8_AMBMU</name>
<organism evidence="11">
    <name type="scientific">Amblyomma maculatum</name>
    <name type="common">Gulf Coast tick</name>
    <dbReference type="NCBI Taxonomy" id="34609"/>
    <lineage>
        <taxon>Eukaryota</taxon>
        <taxon>Metazoa</taxon>
        <taxon>Ecdysozoa</taxon>
        <taxon>Arthropoda</taxon>
        <taxon>Chelicerata</taxon>
        <taxon>Arachnida</taxon>
        <taxon>Acari</taxon>
        <taxon>Parasitiformes</taxon>
        <taxon>Ixodida</taxon>
        <taxon>Ixodoidea</taxon>
        <taxon>Ixodidae</taxon>
        <taxon>Amblyomminae</taxon>
        <taxon>Amblyomma</taxon>
    </lineage>
</organism>
<dbReference type="AlphaFoldDB" id="G3MPR8"/>
<dbReference type="PANTHER" id="PTHR12215:SF10">
    <property type="entry name" value="L-AMINOADIPATE-SEMIALDEHYDE DEHYDROGENASE-PHOSPHOPANTETHEINYL TRANSFERASE"/>
    <property type="match status" value="1"/>
</dbReference>
<comment type="catalytic activity">
    <reaction evidence="7">
        <text>apo-[ACP] + CoA = holo-[ACP] + adenosine 3',5'-bisphosphate + H(+)</text>
        <dbReference type="Rhea" id="RHEA:12068"/>
        <dbReference type="Rhea" id="RHEA-COMP:9685"/>
        <dbReference type="Rhea" id="RHEA-COMP:9690"/>
        <dbReference type="ChEBI" id="CHEBI:15378"/>
        <dbReference type="ChEBI" id="CHEBI:29999"/>
        <dbReference type="ChEBI" id="CHEBI:57287"/>
        <dbReference type="ChEBI" id="CHEBI:58343"/>
        <dbReference type="ChEBI" id="CHEBI:64479"/>
        <dbReference type="EC" id="2.7.8.7"/>
    </reaction>
    <physiologicalReaction direction="left-to-right" evidence="7">
        <dbReference type="Rhea" id="RHEA:12069"/>
    </physiologicalReaction>
</comment>
<accession>G3MPR8</accession>
<dbReference type="PANTHER" id="PTHR12215">
    <property type="entry name" value="PHOSPHOPANTETHEINE TRANSFERASE"/>
    <property type="match status" value="1"/>
</dbReference>
<evidence type="ECO:0000256" key="3">
    <source>
        <dbReference type="ARBA" id="ARBA00016301"/>
    </source>
</evidence>
<evidence type="ECO:0000259" key="10">
    <source>
        <dbReference type="Pfam" id="PF22624"/>
    </source>
</evidence>
<dbReference type="EMBL" id="JO843869">
    <property type="protein sequence ID" value="AEO35486.1"/>
    <property type="molecule type" value="mRNA"/>
</dbReference>
<evidence type="ECO:0000256" key="2">
    <source>
        <dbReference type="ARBA" id="ARBA00013172"/>
    </source>
</evidence>
<dbReference type="Pfam" id="PF01648">
    <property type="entry name" value="ACPS"/>
    <property type="match status" value="1"/>
</dbReference>
<keyword evidence="4" id="KW-0808">Transferase</keyword>
<evidence type="ECO:0000256" key="5">
    <source>
        <dbReference type="ARBA" id="ARBA00030484"/>
    </source>
</evidence>
<evidence type="ECO:0000256" key="8">
    <source>
        <dbReference type="ARBA" id="ARBA00048794"/>
    </source>
</evidence>
<dbReference type="InterPro" id="IPR037143">
    <property type="entry name" value="4-PPantetheinyl_Trfase_dom_sf"/>
</dbReference>
<evidence type="ECO:0000256" key="6">
    <source>
        <dbReference type="ARBA" id="ARBA00033443"/>
    </source>
</evidence>
<evidence type="ECO:0000256" key="1">
    <source>
        <dbReference type="ARBA" id="ARBA00006195"/>
    </source>
</evidence>
<dbReference type="InterPro" id="IPR008278">
    <property type="entry name" value="4-PPantetheinyl_Trfase_dom"/>
</dbReference>
<evidence type="ECO:0000259" key="9">
    <source>
        <dbReference type="Pfam" id="PF01648"/>
    </source>
</evidence>
<dbReference type="GO" id="GO:0000287">
    <property type="term" value="F:magnesium ion binding"/>
    <property type="evidence" value="ECO:0007669"/>
    <property type="project" value="InterPro"/>
</dbReference>
<dbReference type="EC" id="2.7.8.7" evidence="2"/>
<dbReference type="Gene3D" id="3.90.470.20">
    <property type="entry name" value="4'-phosphopantetheinyl transferase domain"/>
    <property type="match status" value="2"/>
</dbReference>
<protein>
    <recommendedName>
        <fullName evidence="3">L-aminoadipate-semialdehyde dehydrogenase-phosphopantetheinyl transferase</fullName>
        <ecNumber evidence="2">2.7.8.7</ecNumber>
    </recommendedName>
    <alternativeName>
        <fullName evidence="5">4'-phosphopantetheinyl transferase</fullName>
    </alternativeName>
    <alternativeName>
        <fullName evidence="6">Alpha-aminoadipic semialdehyde dehydrogenase-phosphopantetheinyl transferase</fullName>
    </alternativeName>
</protein>
<dbReference type="GO" id="GO:0019878">
    <property type="term" value="P:lysine biosynthetic process via aminoadipic acid"/>
    <property type="evidence" value="ECO:0007669"/>
    <property type="project" value="TreeGrafter"/>
</dbReference>
<dbReference type="InterPro" id="IPR050559">
    <property type="entry name" value="P-Pant_transferase_sf"/>
</dbReference>
<dbReference type="InterPro" id="IPR055066">
    <property type="entry name" value="AASDHPPT_N"/>
</dbReference>
<dbReference type="FunFam" id="3.90.470.20:FF:000003">
    <property type="entry name" value="L-aminoadipate-semialdehyde dehydrogenase-phosphopantetheinyl transferase"/>
    <property type="match status" value="1"/>
</dbReference>
<feature type="domain" description="4'-phosphopantetheinyl transferase" evidence="9">
    <location>
        <begin position="113"/>
        <end position="227"/>
    </location>
</feature>
<comment type="similarity">
    <text evidence="1">Belongs to the P-Pant transferase superfamily. AcpS family.</text>
</comment>
<dbReference type="GO" id="GO:0005829">
    <property type="term" value="C:cytosol"/>
    <property type="evidence" value="ECO:0007669"/>
    <property type="project" value="TreeGrafter"/>
</dbReference>
<reference evidence="11" key="1">
    <citation type="journal article" date="2011" name="PLoS ONE">
        <title>A deep insight into the sialotranscriptome of the gulf coast tick, Amblyomma maculatum.</title>
        <authorList>
            <person name="Karim S."/>
            <person name="Singh P."/>
            <person name="Ribeiro J.M."/>
        </authorList>
    </citation>
    <scope>NUCLEOTIDE SEQUENCE</scope>
    <source>
        <tissue evidence="11">Salivary gland</tissue>
    </source>
</reference>
<dbReference type="GO" id="GO:0008897">
    <property type="term" value="F:holo-[acyl-carrier-protein] synthase activity"/>
    <property type="evidence" value="ECO:0007669"/>
    <property type="project" value="UniProtKB-EC"/>
</dbReference>
<proteinExistence type="evidence at transcript level"/>
<evidence type="ECO:0000313" key="11">
    <source>
        <dbReference type="EMBL" id="AEO35486.1"/>
    </source>
</evidence>